<evidence type="ECO:0000313" key="1">
    <source>
        <dbReference type="EMBL" id="EIM57569.1"/>
    </source>
</evidence>
<dbReference type="HOGENOM" id="CLU_140243_4_0_9"/>
<dbReference type="eggNOG" id="COG3679">
    <property type="taxonomic scope" value="Bacteria"/>
</dbReference>
<reference evidence="1 2" key="2">
    <citation type="submission" date="2012-02" db="EMBL/GenBank/DDBJ databases">
        <title>Improved High-Quality Draft sequence of Eubacterium cellulosolvens 6.</title>
        <authorList>
            <consortium name="US DOE Joint Genome Institute"/>
            <person name="Lucas S."/>
            <person name="Han J."/>
            <person name="Lapidus A."/>
            <person name="Cheng J.-F."/>
            <person name="Goodwin L."/>
            <person name="Pitluck S."/>
            <person name="Peters L."/>
            <person name="Mikhailova N."/>
            <person name="Gu W."/>
            <person name="Detter J.C."/>
            <person name="Han C."/>
            <person name="Tapia R."/>
            <person name="Land M."/>
            <person name="Hauser L."/>
            <person name="Kyrpides N."/>
            <person name="Ivanova N."/>
            <person name="Pagani I."/>
            <person name="Johnson E."/>
            <person name="Mukhopadhyay B."/>
            <person name="Anderson I."/>
            <person name="Woyke T."/>
        </authorList>
    </citation>
    <scope>NUCLEOTIDE SEQUENCE [LARGE SCALE GENOMIC DNA]</scope>
    <source>
        <strain evidence="1 2">6</strain>
    </source>
</reference>
<proteinExistence type="predicted"/>
<dbReference type="EMBL" id="CM001487">
    <property type="protein sequence ID" value="EIM57569.1"/>
    <property type="molecule type" value="Genomic_DNA"/>
</dbReference>
<organism evidence="1 2">
    <name type="scientific">Eubacterium cellulosolvens (strain ATCC 43171 / JCM 9499 / 6)</name>
    <name type="common">Cillobacterium cellulosolvens</name>
    <dbReference type="NCBI Taxonomy" id="633697"/>
    <lineage>
        <taxon>Bacteria</taxon>
        <taxon>Bacillati</taxon>
        <taxon>Bacillota</taxon>
        <taxon>Clostridia</taxon>
        <taxon>Eubacteriales</taxon>
        <taxon>Eubacteriaceae</taxon>
        <taxon>Eubacterium</taxon>
    </lineage>
</organism>
<accession>I5AUU6</accession>
<keyword evidence="2" id="KW-1185">Reference proteome</keyword>
<evidence type="ECO:0000313" key="2">
    <source>
        <dbReference type="Proteomes" id="UP000005753"/>
    </source>
</evidence>
<protein>
    <recommendedName>
        <fullName evidence="3">YlbF family regulator</fullName>
    </recommendedName>
</protein>
<dbReference type="Gene3D" id="1.20.1500.10">
    <property type="entry name" value="YheA/YmcA-like"/>
    <property type="match status" value="1"/>
</dbReference>
<dbReference type="Proteomes" id="UP000005753">
    <property type="component" value="Chromosome"/>
</dbReference>
<reference evidence="1 2" key="1">
    <citation type="submission" date="2010-08" db="EMBL/GenBank/DDBJ databases">
        <authorList>
            <consortium name="US DOE Joint Genome Institute (JGI-PGF)"/>
            <person name="Lucas S."/>
            <person name="Copeland A."/>
            <person name="Lapidus A."/>
            <person name="Cheng J.-F."/>
            <person name="Bruce D."/>
            <person name="Goodwin L."/>
            <person name="Pitluck S."/>
            <person name="Land M.L."/>
            <person name="Hauser L."/>
            <person name="Chang Y.-J."/>
            <person name="Anderson I.J."/>
            <person name="Johnson E."/>
            <person name="Mulhopadhyay B."/>
            <person name="Kyrpides N."/>
            <person name="Woyke T.J."/>
        </authorList>
    </citation>
    <scope>NUCLEOTIDE SEQUENCE [LARGE SCALE GENOMIC DNA]</scope>
    <source>
        <strain evidence="1 2">6</strain>
    </source>
</reference>
<sequence>MDEVTVKLQELINAMKKSEDYVRYRELEAKLNNDPEMRQRIDQYRQRVFDMQQADRDLFEETDYVLHEFNTLLTEQTASDFLDAEGAVCRMIQRVVDAINREVDVKIPRV</sequence>
<name>I5AUU6_EUBC6</name>
<dbReference type="AlphaFoldDB" id="I5AUU6"/>
<evidence type="ECO:0008006" key="3">
    <source>
        <dbReference type="Google" id="ProtNLM"/>
    </source>
</evidence>
<dbReference type="STRING" id="633697.EubceDRAFT1_1792"/>
<dbReference type="OrthoDB" id="1766338at2"/>
<dbReference type="InterPro" id="IPR023378">
    <property type="entry name" value="YheA/YmcA-like_dom_sf"/>
</dbReference>
<dbReference type="InterPro" id="IPR010368">
    <property type="entry name" value="Com_YlbF"/>
</dbReference>
<dbReference type="SUPFAM" id="SSF158622">
    <property type="entry name" value="YheA/YmcA-like"/>
    <property type="match status" value="1"/>
</dbReference>
<gene>
    <name evidence="1" type="ORF">EubceDRAFT1_1792</name>
</gene>
<dbReference type="Pfam" id="PF06133">
    <property type="entry name" value="Com_YlbF"/>
    <property type="match status" value="1"/>
</dbReference>